<evidence type="ECO:0000313" key="3">
    <source>
        <dbReference type="Proteomes" id="UP001165587"/>
    </source>
</evidence>
<comment type="caution">
    <text evidence="2">The sequence shown here is derived from an EMBL/GenBank/DDBJ whole genome shotgun (WGS) entry which is preliminary data.</text>
</comment>
<keyword evidence="1" id="KW-0812">Transmembrane</keyword>
<dbReference type="Proteomes" id="UP001165587">
    <property type="component" value="Unassembled WGS sequence"/>
</dbReference>
<reference evidence="2" key="1">
    <citation type="submission" date="2022-08" db="EMBL/GenBank/DDBJ databases">
        <authorList>
            <person name="Deng Y."/>
            <person name="Han X.-F."/>
            <person name="Zhang Y.-Q."/>
        </authorList>
    </citation>
    <scope>NUCLEOTIDE SEQUENCE</scope>
    <source>
        <strain evidence="2">CPCC 203407</strain>
    </source>
</reference>
<keyword evidence="3" id="KW-1185">Reference proteome</keyword>
<protein>
    <submittedName>
        <fullName evidence="2">Uncharacterized protein</fullName>
    </submittedName>
</protein>
<dbReference type="EMBL" id="JANLCK010000003">
    <property type="protein sequence ID" value="MCS5725663.1"/>
    <property type="molecule type" value="Genomic_DNA"/>
</dbReference>
<accession>A0AA42BW87</accession>
<name>A0AA42BW87_9MICO</name>
<feature type="transmembrane region" description="Helical" evidence="1">
    <location>
        <begin position="12"/>
        <end position="33"/>
    </location>
</feature>
<dbReference type="AlphaFoldDB" id="A0AA42BW87"/>
<keyword evidence="1" id="KW-1133">Transmembrane helix</keyword>
<evidence type="ECO:0000313" key="2">
    <source>
        <dbReference type="EMBL" id="MCS5725663.1"/>
    </source>
</evidence>
<gene>
    <name evidence="2" type="ORF">N1028_07115</name>
</gene>
<dbReference type="RefSeq" id="WP_259526218.1">
    <property type="nucleotide sequence ID" value="NZ_JANLCK010000003.1"/>
</dbReference>
<organism evidence="2 3">
    <name type="scientific">Herbiconiux oxytropis</name>
    <dbReference type="NCBI Taxonomy" id="2970915"/>
    <lineage>
        <taxon>Bacteria</taxon>
        <taxon>Bacillati</taxon>
        <taxon>Actinomycetota</taxon>
        <taxon>Actinomycetes</taxon>
        <taxon>Micrococcales</taxon>
        <taxon>Microbacteriaceae</taxon>
        <taxon>Herbiconiux</taxon>
    </lineage>
</organism>
<sequence length="93" mass="9906">MNALTARLIVLLRIAYITGLSLFVIDVLLAVGLQTMQWLIGADSDEGTPLDDAMNWIAVIAFGFVVVGAVITIVTTSEFARNGIDVDADTNGH</sequence>
<proteinExistence type="predicted"/>
<keyword evidence="1" id="KW-0472">Membrane</keyword>
<feature type="transmembrane region" description="Helical" evidence="1">
    <location>
        <begin position="53"/>
        <end position="74"/>
    </location>
</feature>
<evidence type="ECO:0000256" key="1">
    <source>
        <dbReference type="SAM" id="Phobius"/>
    </source>
</evidence>